<dbReference type="NCBIfam" id="TIGR01554">
    <property type="entry name" value="major_cap_HK97"/>
    <property type="match status" value="1"/>
</dbReference>
<evidence type="ECO:0000313" key="4">
    <source>
        <dbReference type="EMBL" id="AXT46608.1"/>
    </source>
</evidence>
<reference evidence="4 5" key="1">
    <citation type="submission" date="2018-08" db="EMBL/GenBank/DDBJ databases">
        <title>Complete genome sequence of JP2-74.</title>
        <authorList>
            <person name="Wu L."/>
        </authorList>
    </citation>
    <scope>NUCLEOTIDE SEQUENCE [LARGE SCALE GENOMIC DNA]</scope>
    <source>
        <strain evidence="4 5">JP2-74</strain>
    </source>
</reference>
<proteinExistence type="predicted"/>
<dbReference type="SUPFAM" id="SSF56563">
    <property type="entry name" value="Major capsid protein gp5"/>
    <property type="match status" value="1"/>
</dbReference>
<dbReference type="InterPro" id="IPR054612">
    <property type="entry name" value="Phage_capsid-like_C"/>
</dbReference>
<dbReference type="KEGG" id="crz:D1345_10585"/>
<sequence>MSKIVELKRRRAELSAKVAEMAALETAGEVMSAEQIEQINAMHAEFNQLGAQLQRLEAAEQMQAAAAAQVENLDSQGVSQEGKLHAQPAGPKVAGAGVAHLAMALIEAQGNYQAAANIADQRGYGAEVAAALNTATPSAGGVLVPTNLASEVIELLRPKTVVRRLGARSLPLNNGNLTIPRLKGGAQVGYIGTDTDAPVTGAQFDDLKLSSKKMAALVPISNDLLANSGISPNVDRVVVDDLTSAVGAREDKAFLRDDGSGNLPKGLRNWVLPGNVFPAPTIATIDAAALQAIELFLNTLILALEGVDANMVQPGWVMSPRTFRFLEGLRDMKGNKVYLELAQKQLKGYPVGLTTQIPNNLGAGGDESELYFADFADCFIGEDQALMIDFSKEATYKDGDGNVISAFQRDQTLIRVIAKHDFGPRHRESIAIGIGVKWGK</sequence>
<evidence type="ECO:0000256" key="1">
    <source>
        <dbReference type="ARBA" id="ARBA00004328"/>
    </source>
</evidence>
<feature type="domain" description="Phage capsid-like C-terminal" evidence="3">
    <location>
        <begin position="140"/>
        <end position="432"/>
    </location>
</feature>
<protein>
    <submittedName>
        <fullName evidence="4">Phage major capsid protein</fullName>
    </submittedName>
</protein>
<dbReference type="EMBL" id="CP031968">
    <property type="protein sequence ID" value="AXT46608.1"/>
    <property type="molecule type" value="Genomic_DNA"/>
</dbReference>
<dbReference type="InterPro" id="IPR024455">
    <property type="entry name" value="Phage_capsid"/>
</dbReference>
<name>A0AAD0RRR1_9NEIS</name>
<organism evidence="4 5">
    <name type="scientific">Chromobacterium rhizoryzae</name>
    <dbReference type="NCBI Taxonomy" id="1778675"/>
    <lineage>
        <taxon>Bacteria</taxon>
        <taxon>Pseudomonadati</taxon>
        <taxon>Pseudomonadota</taxon>
        <taxon>Betaproteobacteria</taxon>
        <taxon>Neisseriales</taxon>
        <taxon>Chromobacteriaceae</taxon>
        <taxon>Chromobacterium</taxon>
    </lineage>
</organism>
<evidence type="ECO:0000313" key="5">
    <source>
        <dbReference type="Proteomes" id="UP000259465"/>
    </source>
</evidence>
<feature type="coiled-coil region" evidence="2">
    <location>
        <begin position="4"/>
        <end position="76"/>
    </location>
</feature>
<dbReference type="Gene3D" id="3.30.2400.10">
    <property type="entry name" value="Major capsid protein gp5"/>
    <property type="match status" value="1"/>
</dbReference>
<evidence type="ECO:0000259" key="3">
    <source>
        <dbReference type="Pfam" id="PF05065"/>
    </source>
</evidence>
<dbReference type="AlphaFoldDB" id="A0AAD0RRR1"/>
<dbReference type="Pfam" id="PF05065">
    <property type="entry name" value="Phage_capsid"/>
    <property type="match status" value="1"/>
</dbReference>
<dbReference type="RefSeq" id="WP_019100053.1">
    <property type="nucleotide sequence ID" value="NZ_CP031968.1"/>
</dbReference>
<accession>A0AAD0RRR1</accession>
<comment type="subcellular location">
    <subcellularLocation>
        <location evidence="1">Virion</location>
    </subcellularLocation>
</comment>
<evidence type="ECO:0000256" key="2">
    <source>
        <dbReference type="SAM" id="Coils"/>
    </source>
</evidence>
<dbReference type="Proteomes" id="UP000259465">
    <property type="component" value="Chromosome"/>
</dbReference>
<keyword evidence="5" id="KW-1185">Reference proteome</keyword>
<gene>
    <name evidence="4" type="ORF">D1345_10585</name>
</gene>
<keyword evidence="2" id="KW-0175">Coiled coil</keyword>